<dbReference type="InterPro" id="IPR010982">
    <property type="entry name" value="Lambda_DNA-bd_dom_sf"/>
</dbReference>
<comment type="caution">
    <text evidence="6">The sequence shown here is derived from an EMBL/GenBank/DDBJ whole genome shotgun (WGS) entry which is preliminary data.</text>
</comment>
<dbReference type="PROSITE" id="PS50932">
    <property type="entry name" value="HTH_LACI_2"/>
    <property type="match status" value="1"/>
</dbReference>
<sequence length="355" mass="39729">MTSAPTIRDIAKVAGVHFTTVGLALRNDPRITGTTAARVRAAAEKLGYRPNPMVSALMKDVRGGRLTHSHVTIGFCSHWEWEGREGWKHLRTHRLFFEGASQRAESLGYHIDHFNLAQAGYTPARWSQIFKARNITGLILASFEKLTHDLPLDWDAFSTVRIDPNPQNPHLDTVCTNHSQTVRVAFRQARARGYKRIALVSHQLWDERLGDALLSGFLVEQSTVPVRQRVPAFRTYDWTKEAFAAWHAKTRPDAIIAMNDEKVLGWLDALNIKVPRDLGFISLDQKPETAGIAGMRKNHELLGASATDMVIGKMQHNERGIPEFPRLTLIAGKWIDGKSIRPLPKGIGDPSAYIG</sequence>
<keyword evidence="7" id="KW-1185">Reference proteome</keyword>
<keyword evidence="1" id="KW-0678">Repressor</keyword>
<organism evidence="6 7">
    <name type="scientific">Termitidicoccus mucosus</name>
    <dbReference type="NCBI Taxonomy" id="1184151"/>
    <lineage>
        <taxon>Bacteria</taxon>
        <taxon>Pseudomonadati</taxon>
        <taxon>Verrucomicrobiota</taxon>
        <taxon>Opitutia</taxon>
        <taxon>Opitutales</taxon>
        <taxon>Opitutaceae</taxon>
        <taxon>Termitidicoccus</taxon>
    </lineage>
</organism>
<dbReference type="GO" id="GO:0000976">
    <property type="term" value="F:transcription cis-regulatory region binding"/>
    <property type="evidence" value="ECO:0007669"/>
    <property type="project" value="TreeGrafter"/>
</dbReference>
<keyword evidence="3" id="KW-0238">DNA-binding</keyword>
<keyword evidence="2" id="KW-0805">Transcription regulation</keyword>
<evidence type="ECO:0000259" key="5">
    <source>
        <dbReference type="PROSITE" id="PS50932"/>
    </source>
</evidence>
<accession>A0A178IPA8</accession>
<dbReference type="Gene3D" id="1.10.260.40">
    <property type="entry name" value="lambda repressor-like DNA-binding domains"/>
    <property type="match status" value="1"/>
</dbReference>
<proteinExistence type="predicted"/>
<dbReference type="PANTHER" id="PTHR30146:SF148">
    <property type="entry name" value="HTH-TYPE TRANSCRIPTIONAL REPRESSOR PURR-RELATED"/>
    <property type="match status" value="1"/>
</dbReference>
<gene>
    <name evidence="6" type="ORF">AW736_05415</name>
</gene>
<dbReference type="RefSeq" id="WP_068769198.1">
    <property type="nucleotide sequence ID" value="NZ_CP109796.1"/>
</dbReference>
<evidence type="ECO:0000256" key="3">
    <source>
        <dbReference type="ARBA" id="ARBA00023125"/>
    </source>
</evidence>
<dbReference type="Proteomes" id="UP000078486">
    <property type="component" value="Unassembled WGS sequence"/>
</dbReference>
<keyword evidence="4" id="KW-0804">Transcription</keyword>
<dbReference type="AlphaFoldDB" id="A0A178IPA8"/>
<evidence type="ECO:0000256" key="1">
    <source>
        <dbReference type="ARBA" id="ARBA00022491"/>
    </source>
</evidence>
<dbReference type="Pfam" id="PF13377">
    <property type="entry name" value="Peripla_BP_3"/>
    <property type="match status" value="1"/>
</dbReference>
<dbReference type="PANTHER" id="PTHR30146">
    <property type="entry name" value="LACI-RELATED TRANSCRIPTIONAL REPRESSOR"/>
    <property type="match status" value="1"/>
</dbReference>
<dbReference type="STRING" id="1184151.AW736_05415"/>
<protein>
    <recommendedName>
        <fullName evidence="5">HTH lacI-type domain-containing protein</fullName>
    </recommendedName>
</protein>
<dbReference type="CDD" id="cd01392">
    <property type="entry name" value="HTH_LacI"/>
    <property type="match status" value="1"/>
</dbReference>
<dbReference type="InterPro" id="IPR046335">
    <property type="entry name" value="LacI/GalR-like_sensor"/>
</dbReference>
<name>A0A178IPA8_9BACT</name>
<feature type="domain" description="HTH lacI-type" evidence="5">
    <location>
        <begin position="5"/>
        <end position="59"/>
    </location>
</feature>
<dbReference type="SUPFAM" id="SSF47413">
    <property type="entry name" value="lambda repressor-like DNA-binding domains"/>
    <property type="match status" value="1"/>
</dbReference>
<dbReference type="SUPFAM" id="SSF53822">
    <property type="entry name" value="Periplasmic binding protein-like I"/>
    <property type="match status" value="1"/>
</dbReference>
<dbReference type="Gene3D" id="3.40.50.2300">
    <property type="match status" value="2"/>
</dbReference>
<dbReference type="Pfam" id="PF00356">
    <property type="entry name" value="LacI"/>
    <property type="match status" value="1"/>
</dbReference>
<reference evidence="6 7" key="1">
    <citation type="submission" date="2016-01" db="EMBL/GenBank/DDBJ databases">
        <title>High potential of lignocellulose degradation of a new Verrucomicrobia species.</title>
        <authorList>
            <person name="Wang Y."/>
            <person name="Shi Y."/>
            <person name="Qiu Z."/>
            <person name="Liu S."/>
            <person name="Yang H."/>
        </authorList>
    </citation>
    <scope>NUCLEOTIDE SEQUENCE [LARGE SCALE GENOMIC DNA]</scope>
    <source>
        <strain evidence="6 7">TSB47</strain>
    </source>
</reference>
<evidence type="ECO:0000313" key="6">
    <source>
        <dbReference type="EMBL" id="OAM91069.1"/>
    </source>
</evidence>
<evidence type="ECO:0000256" key="2">
    <source>
        <dbReference type="ARBA" id="ARBA00023015"/>
    </source>
</evidence>
<dbReference type="SMART" id="SM00354">
    <property type="entry name" value="HTH_LACI"/>
    <property type="match status" value="1"/>
</dbReference>
<dbReference type="OrthoDB" id="180112at2"/>
<dbReference type="EMBL" id="LRRQ01000042">
    <property type="protein sequence ID" value="OAM91069.1"/>
    <property type="molecule type" value="Genomic_DNA"/>
</dbReference>
<evidence type="ECO:0000313" key="7">
    <source>
        <dbReference type="Proteomes" id="UP000078486"/>
    </source>
</evidence>
<dbReference type="GO" id="GO:0003700">
    <property type="term" value="F:DNA-binding transcription factor activity"/>
    <property type="evidence" value="ECO:0007669"/>
    <property type="project" value="TreeGrafter"/>
</dbReference>
<dbReference type="InterPro" id="IPR000843">
    <property type="entry name" value="HTH_LacI"/>
</dbReference>
<dbReference type="InterPro" id="IPR028082">
    <property type="entry name" value="Peripla_BP_I"/>
</dbReference>
<evidence type="ECO:0000256" key="4">
    <source>
        <dbReference type="ARBA" id="ARBA00023163"/>
    </source>
</evidence>